<sequence length="300" mass="33354">MKKLNGVTVAMVTPFDKNGEVNLEAVRNLSSFLIDKGVDALFPLGTTGEMYRLNIAERKKIAEAVLKEAAGRVTVYLHTGAMRMDETIELSQHAEKIGADGIGVVTPSYFNVNDRELEEYYTAVAESVSENFPVYLYNIPQCSANDLSAEVAEKLYQKHSNIVGIKYSYPDIMKTNKYLEIGDGQFSVMHGTDKLMHTLLTLGCAGVVSGISSVYPEPFVALYQAYQNNDQEKILKVKKIAAKFVETLKAGTNLAYFKAALNRRGINAGYMRRPQLELTAAEKEELYANLDILEDQLKLL</sequence>
<dbReference type="Gene3D" id="3.20.20.70">
    <property type="entry name" value="Aldolase class I"/>
    <property type="match status" value="1"/>
</dbReference>
<evidence type="ECO:0000313" key="8">
    <source>
        <dbReference type="Proteomes" id="UP000294697"/>
    </source>
</evidence>
<dbReference type="OrthoDB" id="9782828at2"/>
<feature type="binding site" evidence="6">
    <location>
        <position position="208"/>
    </location>
    <ligand>
        <name>pyruvate</name>
        <dbReference type="ChEBI" id="CHEBI:15361"/>
    </ligand>
</feature>
<dbReference type="PROSITE" id="PS00666">
    <property type="entry name" value="DHDPS_2"/>
    <property type="match status" value="1"/>
</dbReference>
<dbReference type="InterPro" id="IPR013785">
    <property type="entry name" value="Aldolase_TIM"/>
</dbReference>
<dbReference type="PRINTS" id="PR00146">
    <property type="entry name" value="DHPICSNTHASE"/>
</dbReference>
<comment type="caution">
    <text evidence="7">The sequence shown here is derived from an EMBL/GenBank/DDBJ whole genome shotgun (WGS) entry which is preliminary data.</text>
</comment>
<dbReference type="SMART" id="SM01130">
    <property type="entry name" value="DHDPS"/>
    <property type="match status" value="1"/>
</dbReference>
<reference evidence="7 8" key="1">
    <citation type="submission" date="2019-03" db="EMBL/GenBank/DDBJ databases">
        <title>Subsurface microbial communities from deep shales in Ohio and West Virginia, USA.</title>
        <authorList>
            <person name="Wrighton K."/>
        </authorList>
    </citation>
    <scope>NUCLEOTIDE SEQUENCE [LARGE SCALE GENOMIC DNA]</scope>
    <source>
        <strain evidence="7 8">MSL9.2</strain>
    </source>
</reference>
<dbReference type="Pfam" id="PF00701">
    <property type="entry name" value="DHDPS"/>
    <property type="match status" value="1"/>
</dbReference>
<evidence type="ECO:0000256" key="5">
    <source>
        <dbReference type="PIRSR" id="PIRSR001365-1"/>
    </source>
</evidence>
<gene>
    <name evidence="7" type="ORF">C8C77_1136</name>
</gene>
<dbReference type="SUPFAM" id="SSF51569">
    <property type="entry name" value="Aldolase"/>
    <property type="match status" value="1"/>
</dbReference>
<comment type="similarity">
    <text evidence="1 4">Belongs to the DapA family.</text>
</comment>
<keyword evidence="2 4" id="KW-0456">Lyase</keyword>
<dbReference type="Proteomes" id="UP000294697">
    <property type="component" value="Unassembled WGS sequence"/>
</dbReference>
<dbReference type="GO" id="GO:0008840">
    <property type="term" value="F:4-hydroxy-tetrahydrodipicolinate synthase activity"/>
    <property type="evidence" value="ECO:0007669"/>
    <property type="project" value="TreeGrafter"/>
</dbReference>
<dbReference type="EMBL" id="SODA01000013">
    <property type="protein sequence ID" value="TDW03038.1"/>
    <property type="molecule type" value="Genomic_DNA"/>
</dbReference>
<dbReference type="InterPro" id="IPR020625">
    <property type="entry name" value="Schiff_base-form_aldolases_AS"/>
</dbReference>
<dbReference type="PANTHER" id="PTHR12128:SF66">
    <property type="entry name" value="4-HYDROXY-2-OXOGLUTARATE ALDOLASE, MITOCHONDRIAL"/>
    <property type="match status" value="1"/>
</dbReference>
<feature type="active site" description="Proton donor/acceptor" evidence="5">
    <location>
        <position position="137"/>
    </location>
</feature>
<evidence type="ECO:0000256" key="6">
    <source>
        <dbReference type="PIRSR" id="PIRSR001365-2"/>
    </source>
</evidence>
<protein>
    <submittedName>
        <fullName evidence="7">4-hydroxy-tetrahydrodipicolinate synthase</fullName>
    </submittedName>
</protein>
<evidence type="ECO:0000313" key="7">
    <source>
        <dbReference type="EMBL" id="TDW03038.1"/>
    </source>
</evidence>
<dbReference type="GO" id="GO:0044281">
    <property type="term" value="P:small molecule metabolic process"/>
    <property type="evidence" value="ECO:0007669"/>
    <property type="project" value="UniProtKB-ARBA"/>
</dbReference>
<dbReference type="RefSeq" id="WP_111572485.1">
    <property type="nucleotide sequence ID" value="NZ_QLME01000014.1"/>
</dbReference>
<dbReference type="InterPro" id="IPR002220">
    <property type="entry name" value="DapA-like"/>
</dbReference>
<evidence type="ECO:0000256" key="1">
    <source>
        <dbReference type="ARBA" id="ARBA00007592"/>
    </source>
</evidence>
<keyword evidence="3" id="KW-0704">Schiff base</keyword>
<proteinExistence type="inferred from homology"/>
<evidence type="ECO:0000256" key="3">
    <source>
        <dbReference type="ARBA" id="ARBA00023270"/>
    </source>
</evidence>
<feature type="active site" description="Schiff-base intermediate with substrate" evidence="5">
    <location>
        <position position="166"/>
    </location>
</feature>
<dbReference type="CDD" id="cd00408">
    <property type="entry name" value="DHDPS-like"/>
    <property type="match status" value="1"/>
</dbReference>
<accession>A0A4R7YY67</accession>
<name>A0A4R7YY67_9FIRM</name>
<dbReference type="PANTHER" id="PTHR12128">
    <property type="entry name" value="DIHYDRODIPICOLINATE SYNTHASE"/>
    <property type="match status" value="1"/>
</dbReference>
<feature type="binding site" evidence="6">
    <location>
        <position position="47"/>
    </location>
    <ligand>
        <name>pyruvate</name>
        <dbReference type="ChEBI" id="CHEBI:15361"/>
    </ligand>
</feature>
<organism evidence="7 8">
    <name type="scientific">Halanaerobium saccharolyticum</name>
    <dbReference type="NCBI Taxonomy" id="43595"/>
    <lineage>
        <taxon>Bacteria</taxon>
        <taxon>Bacillati</taxon>
        <taxon>Bacillota</taxon>
        <taxon>Clostridia</taxon>
        <taxon>Halanaerobiales</taxon>
        <taxon>Halanaerobiaceae</taxon>
        <taxon>Halanaerobium</taxon>
    </lineage>
</organism>
<evidence type="ECO:0000256" key="2">
    <source>
        <dbReference type="ARBA" id="ARBA00023239"/>
    </source>
</evidence>
<dbReference type="AlphaFoldDB" id="A0A4R7YY67"/>
<dbReference type="PIRSF" id="PIRSF001365">
    <property type="entry name" value="DHDPS"/>
    <property type="match status" value="1"/>
</dbReference>
<evidence type="ECO:0000256" key="4">
    <source>
        <dbReference type="PIRNR" id="PIRNR001365"/>
    </source>
</evidence>